<feature type="transmembrane region" description="Helical" evidence="10">
    <location>
        <begin position="373"/>
        <end position="393"/>
    </location>
</feature>
<dbReference type="PANTHER" id="PTHR30540">
    <property type="entry name" value="OSMOTIC STRESS POTASSIUM TRANSPORTER"/>
    <property type="match status" value="1"/>
</dbReference>
<feature type="transmembrane region" description="Helical" evidence="10">
    <location>
        <begin position="265"/>
        <end position="284"/>
    </location>
</feature>
<keyword evidence="4 10" id="KW-0633">Potassium transport</keyword>
<reference evidence="13" key="1">
    <citation type="submission" date="2024-02" db="EMBL/GenBank/DDBJ databases">
        <authorList>
            <consortium name="ELIXIR-Norway"/>
            <consortium name="Elixir Norway"/>
        </authorList>
    </citation>
    <scope>NUCLEOTIDE SEQUENCE</scope>
</reference>
<organism evidence="13 14">
    <name type="scientific">Sphagnum jensenii</name>
    <dbReference type="NCBI Taxonomy" id="128206"/>
    <lineage>
        <taxon>Eukaryota</taxon>
        <taxon>Viridiplantae</taxon>
        <taxon>Streptophyta</taxon>
        <taxon>Embryophyta</taxon>
        <taxon>Bryophyta</taxon>
        <taxon>Sphagnophytina</taxon>
        <taxon>Sphagnopsida</taxon>
        <taxon>Sphagnales</taxon>
        <taxon>Sphagnaceae</taxon>
        <taxon>Sphagnum</taxon>
    </lineage>
</organism>
<keyword evidence="3" id="KW-0813">Transport</keyword>
<evidence type="ECO:0000256" key="1">
    <source>
        <dbReference type="ARBA" id="ARBA00004141"/>
    </source>
</evidence>
<dbReference type="EMBL" id="OZ020109">
    <property type="protein sequence ID" value="CAK9261624.1"/>
    <property type="molecule type" value="Genomic_DNA"/>
</dbReference>
<evidence type="ECO:0000256" key="9">
    <source>
        <dbReference type="ARBA" id="ARBA00023136"/>
    </source>
</evidence>
<feature type="transmembrane region" description="Helical" evidence="10">
    <location>
        <begin position="523"/>
        <end position="541"/>
    </location>
</feature>
<keyword evidence="6 10" id="KW-0630">Potassium</keyword>
<keyword evidence="5 10" id="KW-0812">Transmembrane</keyword>
<accession>A0ABP0W4C5</accession>
<evidence type="ECO:0000256" key="4">
    <source>
        <dbReference type="ARBA" id="ARBA00022538"/>
    </source>
</evidence>
<feature type="transmembrane region" description="Helical" evidence="10">
    <location>
        <begin position="94"/>
        <end position="116"/>
    </location>
</feature>
<feature type="transmembrane region" description="Helical" evidence="10">
    <location>
        <begin position="470"/>
        <end position="489"/>
    </location>
</feature>
<dbReference type="NCBIfam" id="TIGR00794">
    <property type="entry name" value="kup"/>
    <property type="match status" value="1"/>
</dbReference>
<sequence length="843" mass="93559">MGEMEDRGEISSDILFLNNIQKGWNVARDNHVSTTSVELSSHTKSLNSTTSKTNGSAKNLIGRFGFPRVDSLDVESNKMPKDFLHGKNKDKTSIMLALAFQSLGVIYGDVGTSPLYVYSETYVLTQNPAGPSKEDLVGVLSLIIWTLTLIPLVKYVFIVLWAGDRGNGGTFALYSLVCRHARINTVSNQSPEDRELSTYKLDLPTRSAKRAANLKGILERSKVLQQILLLMALVGTCAVIGDGVFTPAISVLSAISGIQVPAPNLSQGVVTGISCVILFILFMVQRFGTDKVGYTFAPIVLVWFLSIGLTGLYNIFKHDPSVLKAFNPAYCFTFFTRNKRAGWISLGGIVLCITGTEAMFADLCHFSVRSIQLGFTTIVYPFLLMAYIGQAAYLSKHPEHISQTFYKSIPSPLFWPMFVVATAAAIIASQAMISATYSIIDQSIALSCFPRLKVIHTSEKYHGQIYVPEINYILMVITIVICIAFKGSTSLIGNAYGIAVVSVMVVTTTFLTLIMILVWQVNLWIALAFSVFFGAIELVYFSSCLFKVPEGGYTPLIIGGVALFIMCTWHYARKRSYDFEVRNKISLDWVLALGSNLGGVRVPGVGLIYTELAQGIPAIFSHLISNLPSMHSVLVFVCVKHLPVPNIPDDERFLLRRVGPQNFRMFRCVVRFGYKDYQEDIKDFEELLFANLSKFIRTEHIESWQPASSGGLQDVIRPDGATAVTVEPFSEDSTNHSLLFGSQSSQEEYDSKQITPLSTKSSLESIKEGLEVDEVRYLHEVRRKKVAYILGHTDVRAQKDSNVVRKVVIDDIYGFLRRNSRSNVMALNIPQESLLQVGMINYI</sequence>
<evidence type="ECO:0000256" key="3">
    <source>
        <dbReference type="ARBA" id="ARBA00022448"/>
    </source>
</evidence>
<keyword evidence="14" id="KW-1185">Reference proteome</keyword>
<feature type="domain" description="K+ potassium transporter integral membrane" evidence="11">
    <location>
        <begin position="98"/>
        <end position="591"/>
    </location>
</feature>
<dbReference type="InterPro" id="IPR053951">
    <property type="entry name" value="K_trans_N"/>
</dbReference>
<feature type="transmembrane region" description="Helical" evidence="10">
    <location>
        <begin position="136"/>
        <end position="162"/>
    </location>
</feature>
<gene>
    <name evidence="13" type="ORF">CSSPJE1EN1_LOCUS7102</name>
</gene>
<evidence type="ECO:0000313" key="13">
    <source>
        <dbReference type="EMBL" id="CAK9261624.1"/>
    </source>
</evidence>
<name>A0ABP0W4C5_9BRYO</name>
<evidence type="ECO:0000256" key="2">
    <source>
        <dbReference type="ARBA" id="ARBA00008440"/>
    </source>
</evidence>
<keyword evidence="7 10" id="KW-1133">Transmembrane helix</keyword>
<dbReference type="InterPro" id="IPR003855">
    <property type="entry name" value="K+_transporter"/>
</dbReference>
<feature type="transmembrane region" description="Helical" evidence="10">
    <location>
        <begin position="413"/>
        <end position="433"/>
    </location>
</feature>
<feature type="domain" description="K+ potassium transporter C-terminal" evidence="12">
    <location>
        <begin position="603"/>
        <end position="840"/>
    </location>
</feature>
<dbReference type="Pfam" id="PF22776">
    <property type="entry name" value="K_trans_C"/>
    <property type="match status" value="1"/>
</dbReference>
<evidence type="ECO:0000256" key="10">
    <source>
        <dbReference type="RuleBase" id="RU321113"/>
    </source>
</evidence>
<comment type="subcellular location">
    <subcellularLocation>
        <location evidence="1 10">Membrane</location>
        <topology evidence="1 10">Multi-pass membrane protein</topology>
    </subcellularLocation>
</comment>
<keyword evidence="9 10" id="KW-0472">Membrane</keyword>
<evidence type="ECO:0000259" key="12">
    <source>
        <dbReference type="Pfam" id="PF22776"/>
    </source>
</evidence>
<evidence type="ECO:0000259" key="11">
    <source>
        <dbReference type="Pfam" id="PF02705"/>
    </source>
</evidence>
<feature type="transmembrane region" description="Helical" evidence="10">
    <location>
        <begin position="227"/>
        <end position="245"/>
    </location>
</feature>
<proteinExistence type="inferred from homology"/>
<dbReference type="PANTHER" id="PTHR30540:SF109">
    <property type="entry name" value="POTASSIUM TRANSPORTER"/>
    <property type="match status" value="1"/>
</dbReference>
<evidence type="ECO:0000256" key="5">
    <source>
        <dbReference type="ARBA" id="ARBA00022692"/>
    </source>
</evidence>
<evidence type="ECO:0000256" key="7">
    <source>
        <dbReference type="ARBA" id="ARBA00022989"/>
    </source>
</evidence>
<evidence type="ECO:0000256" key="6">
    <source>
        <dbReference type="ARBA" id="ARBA00022958"/>
    </source>
</evidence>
<feature type="transmembrane region" description="Helical" evidence="10">
    <location>
        <begin position="296"/>
        <end position="316"/>
    </location>
</feature>
<feature type="transmembrane region" description="Helical" evidence="10">
    <location>
        <begin position="342"/>
        <end position="361"/>
    </location>
</feature>
<evidence type="ECO:0000256" key="8">
    <source>
        <dbReference type="ARBA" id="ARBA00023065"/>
    </source>
</evidence>
<dbReference type="InterPro" id="IPR053952">
    <property type="entry name" value="K_trans_C"/>
</dbReference>
<dbReference type="Proteomes" id="UP001497444">
    <property type="component" value="Chromosome 14"/>
</dbReference>
<keyword evidence="8 10" id="KW-0406">Ion transport</keyword>
<comment type="similarity">
    <text evidence="2 10">Belongs to the HAK/KUP transporter (TC 2.A.72.3) family.</text>
</comment>
<dbReference type="Pfam" id="PF02705">
    <property type="entry name" value="K_trans"/>
    <property type="match status" value="1"/>
</dbReference>
<comment type="function">
    <text evidence="10">Potassium transporter.</text>
</comment>
<feature type="transmembrane region" description="Helical" evidence="10">
    <location>
        <begin position="553"/>
        <end position="572"/>
    </location>
</feature>
<protein>
    <recommendedName>
        <fullName evidence="10">Potassium transporter</fullName>
    </recommendedName>
</protein>
<feature type="transmembrane region" description="Helical" evidence="10">
    <location>
        <begin position="495"/>
        <end position="516"/>
    </location>
</feature>
<evidence type="ECO:0000313" key="14">
    <source>
        <dbReference type="Proteomes" id="UP001497444"/>
    </source>
</evidence>